<evidence type="ECO:0000256" key="6">
    <source>
        <dbReference type="ARBA" id="ARBA00023136"/>
    </source>
</evidence>
<dbReference type="EMBL" id="JQED01000005">
    <property type="protein sequence ID" value="KGJ94702.1"/>
    <property type="molecule type" value="Genomic_DNA"/>
</dbReference>
<dbReference type="CDD" id="cd13127">
    <property type="entry name" value="MATE_tuaB_like"/>
    <property type="match status" value="1"/>
</dbReference>
<dbReference type="Proteomes" id="UP000029843">
    <property type="component" value="Unassembled WGS sequence"/>
</dbReference>
<feature type="transmembrane region" description="Helical" evidence="7">
    <location>
        <begin position="12"/>
        <end position="36"/>
    </location>
</feature>
<evidence type="ECO:0000256" key="3">
    <source>
        <dbReference type="ARBA" id="ARBA00022475"/>
    </source>
</evidence>
<feature type="transmembrane region" description="Helical" evidence="7">
    <location>
        <begin position="356"/>
        <end position="374"/>
    </location>
</feature>
<dbReference type="InterPro" id="IPR050833">
    <property type="entry name" value="Poly_Biosynth_Transport"/>
</dbReference>
<accession>A0A099KXX1</accession>
<gene>
    <name evidence="8" type="ORF">ND2E_1891</name>
</gene>
<feature type="transmembrane region" description="Helical" evidence="7">
    <location>
        <begin position="313"/>
        <end position="335"/>
    </location>
</feature>
<proteinExistence type="inferred from homology"/>
<feature type="transmembrane region" description="Helical" evidence="7">
    <location>
        <begin position="412"/>
        <end position="433"/>
    </location>
</feature>
<feature type="transmembrane region" description="Helical" evidence="7">
    <location>
        <begin position="445"/>
        <end position="467"/>
    </location>
</feature>
<evidence type="ECO:0000256" key="5">
    <source>
        <dbReference type="ARBA" id="ARBA00022989"/>
    </source>
</evidence>
<dbReference type="RefSeq" id="WP_033092618.1">
    <property type="nucleotide sequence ID" value="NZ_JQED01000005.1"/>
</dbReference>
<dbReference type="Pfam" id="PF13440">
    <property type="entry name" value="Polysacc_synt_3"/>
    <property type="match status" value="1"/>
</dbReference>
<feature type="transmembrane region" description="Helical" evidence="7">
    <location>
        <begin position="144"/>
        <end position="166"/>
    </location>
</feature>
<keyword evidence="4 7" id="KW-0812">Transmembrane</keyword>
<dbReference type="PANTHER" id="PTHR30250">
    <property type="entry name" value="PST FAMILY PREDICTED COLANIC ACID TRANSPORTER"/>
    <property type="match status" value="1"/>
</dbReference>
<dbReference type="GO" id="GO:0005886">
    <property type="term" value="C:plasma membrane"/>
    <property type="evidence" value="ECO:0007669"/>
    <property type="project" value="UniProtKB-SubCell"/>
</dbReference>
<sequence>MSDLKKQTLRGIAFLGLGKSAGRIISFVNTLILARLLSPEDYGLMAMAMVVAGFVGFFNDIGLGSAIIQRKVVTKAQLSGVFYIAIVISIVLYICVFFSASMAAEFYGNPSIEALLQVITLGFLLGAIKSVPDALLVKEMRFKIISGVEFISIILQCIVTLILAYLGYKTWSLVYGLLAAQLFKTVSLMWLSGWLPDRKGNVVQAFDLMKFGVSVTYSRVTWYIYTNAQTLILGKITGEKSTGVYSMAQTIAELPTAHITNLIVQVASPLFAKLQDNYTALNNALLKLSAGISLITFPVLVGIMLTANELVPILLGSQWDAVIVPLQLLCIMGVFKSIDPLLTQALISIGRADITARYTTVCAIIIPSAVIVGANLSGIIGASIALAVTYPFLVLYLLWLAKRHFELPIVKYLALFITPFSGCLTMALMLFGVEHYILPFFQLDSVLLTLIFKVIVGMLTYFLWIVYIRTDGVILLKGVLTDLGISEKKLNRWPFNLVVTNA</sequence>
<dbReference type="OrthoDB" id="8538786at2"/>
<feature type="transmembrane region" description="Helical" evidence="7">
    <location>
        <begin position="80"/>
        <end position="102"/>
    </location>
</feature>
<evidence type="ECO:0000313" key="8">
    <source>
        <dbReference type="EMBL" id="KGJ94702.1"/>
    </source>
</evidence>
<dbReference type="PANTHER" id="PTHR30250:SF10">
    <property type="entry name" value="LIPOPOLYSACCHARIDE BIOSYNTHESIS PROTEIN WZXC"/>
    <property type="match status" value="1"/>
</dbReference>
<evidence type="ECO:0000256" key="2">
    <source>
        <dbReference type="ARBA" id="ARBA00007430"/>
    </source>
</evidence>
<dbReference type="PATRIC" id="fig|28229.4.peg.910"/>
<feature type="transmembrane region" description="Helical" evidence="7">
    <location>
        <begin position="172"/>
        <end position="191"/>
    </location>
</feature>
<evidence type="ECO:0000256" key="4">
    <source>
        <dbReference type="ARBA" id="ARBA00022692"/>
    </source>
</evidence>
<keyword evidence="3" id="KW-1003">Cell membrane</keyword>
<organism evidence="8 9">
    <name type="scientific">Colwellia psychrerythraea</name>
    <name type="common">Vibrio psychroerythus</name>
    <dbReference type="NCBI Taxonomy" id="28229"/>
    <lineage>
        <taxon>Bacteria</taxon>
        <taxon>Pseudomonadati</taxon>
        <taxon>Pseudomonadota</taxon>
        <taxon>Gammaproteobacteria</taxon>
        <taxon>Alteromonadales</taxon>
        <taxon>Colwelliaceae</taxon>
        <taxon>Colwellia</taxon>
    </lineage>
</organism>
<comment type="caution">
    <text evidence="8">The sequence shown here is derived from an EMBL/GenBank/DDBJ whole genome shotgun (WGS) entry which is preliminary data.</text>
</comment>
<comment type="subcellular location">
    <subcellularLocation>
        <location evidence="1">Cell membrane</location>
        <topology evidence="1">Multi-pass membrane protein</topology>
    </subcellularLocation>
</comment>
<dbReference type="AlphaFoldDB" id="A0A099KXX1"/>
<evidence type="ECO:0000256" key="7">
    <source>
        <dbReference type="SAM" id="Phobius"/>
    </source>
</evidence>
<keyword evidence="5 7" id="KW-1133">Transmembrane helix</keyword>
<reference evidence="8 9" key="1">
    <citation type="submission" date="2014-08" db="EMBL/GenBank/DDBJ databases">
        <title>Genomic and Phenotypic Diversity of Colwellia psychrerythraea strains from Disparate Marine Basins.</title>
        <authorList>
            <person name="Techtmann S.M."/>
            <person name="Stelling S.C."/>
            <person name="Utturkar S.M."/>
            <person name="Alshibli N."/>
            <person name="Harris A."/>
            <person name="Brown S.D."/>
            <person name="Hazen T.C."/>
        </authorList>
    </citation>
    <scope>NUCLEOTIDE SEQUENCE [LARGE SCALE GENOMIC DNA]</scope>
    <source>
        <strain evidence="8 9">ND2E</strain>
    </source>
</reference>
<keyword evidence="6 7" id="KW-0472">Membrane</keyword>
<name>A0A099KXX1_COLPS</name>
<protein>
    <submittedName>
        <fullName evidence="8">Polysaccharide biosynthesis protein</fullName>
    </submittedName>
</protein>
<feature type="transmembrane region" description="Helical" evidence="7">
    <location>
        <begin position="380"/>
        <end position="400"/>
    </location>
</feature>
<evidence type="ECO:0000256" key="1">
    <source>
        <dbReference type="ARBA" id="ARBA00004651"/>
    </source>
</evidence>
<evidence type="ECO:0000313" key="9">
    <source>
        <dbReference type="Proteomes" id="UP000029843"/>
    </source>
</evidence>
<comment type="similarity">
    <text evidence="2">Belongs to the polysaccharide synthase family.</text>
</comment>
<feature type="transmembrane region" description="Helical" evidence="7">
    <location>
        <begin position="42"/>
        <end position="68"/>
    </location>
</feature>
<feature type="transmembrane region" description="Helical" evidence="7">
    <location>
        <begin position="284"/>
        <end position="307"/>
    </location>
</feature>
<feature type="transmembrane region" description="Helical" evidence="7">
    <location>
        <begin position="114"/>
        <end position="132"/>
    </location>
</feature>